<comment type="caution">
    <text evidence="6">The sequence shown here is derived from an EMBL/GenBank/DDBJ whole genome shotgun (WGS) entry which is preliminary data.</text>
</comment>
<evidence type="ECO:0000256" key="2">
    <source>
        <dbReference type="ARBA" id="ARBA00022964"/>
    </source>
</evidence>
<dbReference type="AlphaFoldDB" id="A0A271LB13"/>
<proteinExistence type="inferred from homology"/>
<dbReference type="PANTHER" id="PTHR46332:SF5">
    <property type="entry name" value="ASPARTATE BETA-HYDROXYLASE DOMAIN CONTAINING 2"/>
    <property type="match status" value="1"/>
</dbReference>
<dbReference type="InterPro" id="IPR027443">
    <property type="entry name" value="IPNS-like_sf"/>
</dbReference>
<dbReference type="Pfam" id="PF05118">
    <property type="entry name" value="Asp_Arg_Hydrox"/>
    <property type="match status" value="1"/>
</dbReference>
<evidence type="ECO:0000259" key="5">
    <source>
        <dbReference type="Pfam" id="PF20680"/>
    </source>
</evidence>
<dbReference type="GO" id="GO:0051213">
    <property type="term" value="F:dioxygenase activity"/>
    <property type="evidence" value="ECO:0007669"/>
    <property type="project" value="UniProtKB-KW"/>
</dbReference>
<name>A0A271LB13_9HYPH</name>
<accession>A0A271LB13</accession>
<evidence type="ECO:0000313" key="7">
    <source>
        <dbReference type="Proteomes" id="UP000216442"/>
    </source>
</evidence>
<comment type="similarity">
    <text evidence="1">Belongs to the aspartyl/asparaginyl beta-hydroxylase family.</text>
</comment>
<dbReference type="InterPro" id="IPR049202">
    <property type="entry name" value="DUF6817"/>
</dbReference>
<dbReference type="Proteomes" id="UP000216442">
    <property type="component" value="Unassembled WGS sequence"/>
</dbReference>
<evidence type="ECO:0000259" key="4">
    <source>
        <dbReference type="Pfam" id="PF05118"/>
    </source>
</evidence>
<dbReference type="Gene3D" id="2.60.120.330">
    <property type="entry name" value="B-lactam Antibiotic, Isopenicillin N Synthase, Chain"/>
    <property type="match status" value="1"/>
</dbReference>
<dbReference type="OrthoDB" id="21665at2"/>
<reference evidence="6 7" key="1">
    <citation type="submission" date="2017-08" db="EMBL/GenBank/DDBJ databases">
        <title>Mesorhizobium wenxinae sp. nov., a novel rhizobial species isolated from root nodules of chickpea (Cicer arietinum L.).</title>
        <authorList>
            <person name="Zhang J."/>
        </authorList>
    </citation>
    <scope>NUCLEOTIDE SEQUENCE [LARGE SCALE GENOMIC DNA]</scope>
    <source>
        <strain evidence="6 7">SDW018</strain>
    </source>
</reference>
<dbReference type="Pfam" id="PF20680">
    <property type="entry name" value="DUF6817"/>
    <property type="match status" value="1"/>
</dbReference>
<feature type="domain" description="Aspartyl/asparaginy/proline hydroxylase" evidence="4">
    <location>
        <begin position="400"/>
        <end position="546"/>
    </location>
</feature>
<feature type="domain" description="DUF6817" evidence="5">
    <location>
        <begin position="35"/>
        <end position="119"/>
    </location>
</feature>
<dbReference type="PANTHER" id="PTHR46332">
    <property type="entry name" value="ASPARTATE BETA-HYDROXYLASE DOMAIN-CONTAINING PROTEIN 2"/>
    <property type="match status" value="1"/>
</dbReference>
<dbReference type="SUPFAM" id="SSF51197">
    <property type="entry name" value="Clavaminate synthase-like"/>
    <property type="match status" value="1"/>
</dbReference>
<keyword evidence="7" id="KW-1185">Reference proteome</keyword>
<dbReference type="GO" id="GO:0016020">
    <property type="term" value="C:membrane"/>
    <property type="evidence" value="ECO:0007669"/>
    <property type="project" value="TreeGrafter"/>
</dbReference>
<keyword evidence="3" id="KW-0560">Oxidoreductase</keyword>
<dbReference type="InterPro" id="IPR007803">
    <property type="entry name" value="Asp/Arg/Pro-Hydrxlase"/>
</dbReference>
<organism evidence="6 7">
    <name type="scientific">Mesorhizobium temperatum</name>
    <dbReference type="NCBI Taxonomy" id="241416"/>
    <lineage>
        <taxon>Bacteria</taxon>
        <taxon>Pseudomonadati</taxon>
        <taxon>Pseudomonadota</taxon>
        <taxon>Alphaproteobacteria</taxon>
        <taxon>Hyphomicrobiales</taxon>
        <taxon>Phyllobacteriaceae</taxon>
        <taxon>Mesorhizobium</taxon>
    </lineage>
</organism>
<evidence type="ECO:0000256" key="1">
    <source>
        <dbReference type="ARBA" id="ARBA00007730"/>
    </source>
</evidence>
<gene>
    <name evidence="6" type="ORF">CIT26_31590</name>
</gene>
<sequence>MRLILKEEHRIMTTALQSGNAFRPIAHELEPILQVLAERGAGREGHGRGTVLGHLTGTYDVLIGWGQPERVCLAGLLHNAYSTDAFAGAMFRPSERNVVRGLIGAEAEQLVHQFGGLSRDELFQTLGSGPPSGRQTLSLPDRRGGPALKLSSHDIGDLLVIYLANVADQACMSDAGPTYWLASASQLAVLAARRAEVVPPVLDHCRATVSTDAEEVGLEAYDTALRFVARDRAAAVEWLELASRYLPWVGEPLIWLGALYLVAGEAAAARIAAAEGAMLMQKWGTPWDKRLKLSEWVGLAECLASRRNEGPTLATALDAVTASPRDLVLALANLATPDAAARYNIGADKPALPPRFRAYLARQASDSETRVGVSMYPGLTARPWHSAERFPIACALENSARAIALEFAALRPELFCDEAEDIARTGRWSVLFLEKNGVRRDEVCNLCPTTAAVLETHRQEIGGAGVAYFSCLDPGTRIAPHRGATNTRLRLHLGLEVPTECGMSVGGVDGHWQEGRCAVFDDSFIHSVWNDSARRRVVLIVDLWHPDLTPHEVAVLQWIGG</sequence>
<evidence type="ECO:0000256" key="3">
    <source>
        <dbReference type="ARBA" id="ARBA00023002"/>
    </source>
</evidence>
<evidence type="ECO:0000313" key="6">
    <source>
        <dbReference type="EMBL" id="PAQ05329.1"/>
    </source>
</evidence>
<protein>
    <submittedName>
        <fullName evidence="6">Uncharacterized protein</fullName>
    </submittedName>
</protein>
<keyword evidence="2" id="KW-0223">Dioxygenase</keyword>
<dbReference type="EMBL" id="NPKJ01000073">
    <property type="protein sequence ID" value="PAQ05329.1"/>
    <property type="molecule type" value="Genomic_DNA"/>
</dbReference>
<dbReference type="InterPro" id="IPR051821">
    <property type="entry name" value="Asp/Asn_beta-hydroxylase"/>
</dbReference>